<sequence length="67" mass="7496">MAEVLGFGATHWLWLSGIADNLFAVYRGVPVNPEHPQGFAERAHDAPRLDHSAVELFRVGRLSLRSR</sequence>
<keyword evidence="2" id="KW-1185">Reference proteome</keyword>
<reference evidence="1 2" key="1">
    <citation type="submission" date="2020-08" db="EMBL/GenBank/DDBJ databases">
        <title>Sequencing the genomes of 1000 actinobacteria strains.</title>
        <authorList>
            <person name="Klenk H.-P."/>
        </authorList>
    </citation>
    <scope>NUCLEOTIDE SEQUENCE [LARGE SCALE GENOMIC DNA]</scope>
    <source>
        <strain evidence="1 2">DSM 43851</strain>
    </source>
</reference>
<evidence type="ECO:0000313" key="2">
    <source>
        <dbReference type="Proteomes" id="UP000585638"/>
    </source>
</evidence>
<dbReference type="RefSeq" id="WP_184861431.1">
    <property type="nucleotide sequence ID" value="NZ_BAAAWY010000053.1"/>
</dbReference>
<evidence type="ECO:0000313" key="1">
    <source>
        <dbReference type="EMBL" id="MBB5891370.1"/>
    </source>
</evidence>
<proteinExistence type="predicted"/>
<gene>
    <name evidence="1" type="ORF">BJ998_002566</name>
</gene>
<comment type="caution">
    <text evidence="1">The sequence shown here is derived from an EMBL/GenBank/DDBJ whole genome shotgun (WGS) entry which is preliminary data.</text>
</comment>
<protein>
    <submittedName>
        <fullName evidence="1">Uncharacterized protein</fullName>
    </submittedName>
</protein>
<organism evidence="1 2">
    <name type="scientific">Kutzneria kofuensis</name>
    <dbReference type="NCBI Taxonomy" id="103725"/>
    <lineage>
        <taxon>Bacteria</taxon>
        <taxon>Bacillati</taxon>
        <taxon>Actinomycetota</taxon>
        <taxon>Actinomycetes</taxon>
        <taxon>Pseudonocardiales</taxon>
        <taxon>Pseudonocardiaceae</taxon>
        <taxon>Kutzneria</taxon>
    </lineage>
</organism>
<dbReference type="Proteomes" id="UP000585638">
    <property type="component" value="Unassembled WGS sequence"/>
</dbReference>
<dbReference type="AlphaFoldDB" id="A0A7W9KFB9"/>
<accession>A0A7W9KFB9</accession>
<dbReference type="EMBL" id="JACHIR010000001">
    <property type="protein sequence ID" value="MBB5891370.1"/>
    <property type="molecule type" value="Genomic_DNA"/>
</dbReference>
<name>A0A7W9KFB9_9PSEU</name>